<dbReference type="Proteomes" id="UP000766153">
    <property type="component" value="Unassembled WGS sequence"/>
</dbReference>
<keyword evidence="3" id="KW-1185">Reference proteome</keyword>
<organism evidence="2 3">
    <name type="scientific">Bifidobacterium polysaccharolyticum</name>
    <dbReference type="NCBI Taxonomy" id="2750967"/>
    <lineage>
        <taxon>Bacteria</taxon>
        <taxon>Bacillati</taxon>
        <taxon>Actinomycetota</taxon>
        <taxon>Actinomycetes</taxon>
        <taxon>Bifidobacteriales</taxon>
        <taxon>Bifidobacteriaceae</taxon>
        <taxon>Bifidobacterium</taxon>
    </lineage>
</organism>
<proteinExistence type="predicted"/>
<name>A0ABS0QX86_9BIFI</name>
<keyword evidence="1" id="KW-0812">Transmembrane</keyword>
<comment type="caution">
    <text evidence="2">The sequence shown here is derived from an EMBL/GenBank/DDBJ whole genome shotgun (WGS) entry which is preliminary data.</text>
</comment>
<accession>A0ABS0QX86</accession>
<keyword evidence="1" id="KW-0472">Membrane</keyword>
<reference evidence="2 3" key="1">
    <citation type="submission" date="2020-07" db="EMBL/GenBank/DDBJ databases">
        <title>Isolated bacteria genomes of Apis mellifera.</title>
        <authorList>
            <person name="Wu J."/>
            <person name="Zheng H."/>
        </authorList>
    </citation>
    <scope>NUCLEOTIDE SEQUENCE [LARGE SCALE GENOMIC DNA]</scope>
    <source>
        <strain evidence="2 3">B14448H7</strain>
    </source>
</reference>
<sequence length="204" mass="22957">MQKKQRTLIDKATKDRIDDAKNDYEAIKRFLSSPPSNQIIRKFIFEHFYKEKVDTKKAQATLLFSKSDNNEQPDDDELKTGLDACDWLKSESLDLIVNSEMNKKAGKLFCSMLVILVGYAYLAFKYPSLGNMQTAAKAVSAFATAILGVFTLNATMRKDALSSLSEDQRESIRTSHYYLSKLITKDLVQAASIILLLVTALLVI</sequence>
<feature type="transmembrane region" description="Helical" evidence="1">
    <location>
        <begin position="138"/>
        <end position="156"/>
    </location>
</feature>
<evidence type="ECO:0000313" key="3">
    <source>
        <dbReference type="Proteomes" id="UP000766153"/>
    </source>
</evidence>
<evidence type="ECO:0008006" key="4">
    <source>
        <dbReference type="Google" id="ProtNLM"/>
    </source>
</evidence>
<dbReference type="EMBL" id="JACFRB010000002">
    <property type="protein sequence ID" value="MBI0106447.1"/>
    <property type="molecule type" value="Genomic_DNA"/>
</dbReference>
<protein>
    <recommendedName>
        <fullName evidence="4">Translocon-associated protein subunit gamma</fullName>
    </recommendedName>
</protein>
<evidence type="ECO:0000256" key="1">
    <source>
        <dbReference type="SAM" id="Phobius"/>
    </source>
</evidence>
<feature type="transmembrane region" description="Helical" evidence="1">
    <location>
        <begin position="108"/>
        <end position="126"/>
    </location>
</feature>
<dbReference type="RefSeq" id="WP_198208564.1">
    <property type="nucleotide sequence ID" value="NZ_JACFRB010000002.1"/>
</dbReference>
<gene>
    <name evidence="2" type="ORF">H3T91_08095</name>
</gene>
<evidence type="ECO:0000313" key="2">
    <source>
        <dbReference type="EMBL" id="MBI0106447.1"/>
    </source>
</evidence>
<keyword evidence="1" id="KW-1133">Transmembrane helix</keyword>